<dbReference type="AlphaFoldDB" id="A0A830GPZ8"/>
<reference evidence="3" key="1">
    <citation type="journal article" date="2014" name="Int. J. Syst. Evol. Microbiol.">
        <title>Complete genome sequence of Corynebacterium casei LMG S-19264T (=DSM 44701T), isolated from a smear-ripened cheese.</title>
        <authorList>
            <consortium name="US DOE Joint Genome Institute (JGI-PGF)"/>
            <person name="Walter F."/>
            <person name="Albersmeier A."/>
            <person name="Kalinowski J."/>
            <person name="Ruckert C."/>
        </authorList>
    </citation>
    <scope>NUCLEOTIDE SEQUENCE</scope>
    <source>
        <strain evidence="3">JCM 17820</strain>
    </source>
</reference>
<sequence length="529" mass="59190">MSSTTDDAGTTTMDVSRAEIRAAYNPFEHGCWLDFTNKLTQGYMDAEYDDWAPLGGHHSQWLRHLAGEADVDGDLALLCHRDGLKTTIITAFAIACMEYLDGYRVIWTMNTQEQAYEKADRELNKFIERNPWLINLNKPRETDSKKTKEFANGSSLTTGWLKGSIEGARAHLLILDDIISEQGDGPTEGVLNWVDGVAQPMVKDDGRTVIVGTRKRPDDIYSHYRDYEGYSLREFPAILDIWDQEFREDDDWQARRPDEELYTEVDNPWGSGTLQLLWPEARGPDWLANKRSKMADYLFWREYTLTIRGASGNLIEEADVNKLVDDGGCSIRGQEPPRQLTPGAGEATVVAHDPAQSDTGDNAAFVAFRVGRDGRRRLLDAHAETGMQPSEVKAKLADMDERYDPAVVVIESNGMQQYVANDALEFSASLRAKVTGIPTTGKKHSWENGIPRLRRLVENGGIQFYRGHGPTEDFVQAAMSLKLADGKLQGHTPDLIAAWYMAEQGIRRLEGMGALEDDGDDDDSGVSYL</sequence>
<feature type="domain" description="Terminase large subunit gp17-like C-terminal" evidence="2">
    <location>
        <begin position="351"/>
        <end position="499"/>
    </location>
</feature>
<comment type="caution">
    <text evidence="3">The sequence shown here is derived from an EMBL/GenBank/DDBJ whole genome shotgun (WGS) entry which is preliminary data.</text>
</comment>
<gene>
    <name evidence="3" type="ORF">GCM10009030_35760</name>
</gene>
<dbReference type="Gene3D" id="3.40.50.300">
    <property type="entry name" value="P-loop containing nucleotide triphosphate hydrolases"/>
    <property type="match status" value="1"/>
</dbReference>
<keyword evidence="4" id="KW-1185">Reference proteome</keyword>
<dbReference type="InterPro" id="IPR027417">
    <property type="entry name" value="P-loop_NTPase"/>
</dbReference>
<dbReference type="RefSeq" id="WP_189001340.1">
    <property type="nucleotide sequence ID" value="NZ_BMOU01000006.1"/>
</dbReference>
<evidence type="ECO:0000313" key="4">
    <source>
        <dbReference type="Proteomes" id="UP000605784"/>
    </source>
</evidence>
<evidence type="ECO:0000256" key="1">
    <source>
        <dbReference type="ARBA" id="ARBA00022612"/>
    </source>
</evidence>
<dbReference type="InterPro" id="IPR035421">
    <property type="entry name" value="Terminase_6C"/>
</dbReference>
<dbReference type="Pfam" id="PF17289">
    <property type="entry name" value="Terminase_6C"/>
    <property type="match status" value="1"/>
</dbReference>
<proteinExistence type="predicted"/>
<dbReference type="Gene3D" id="3.30.420.240">
    <property type="match status" value="1"/>
</dbReference>
<dbReference type="Proteomes" id="UP000605784">
    <property type="component" value="Unassembled WGS sequence"/>
</dbReference>
<name>A0A830GPZ8_9EURY</name>
<organism evidence="3 4">
    <name type="scientific">Haloarcula pellucida</name>
    <dbReference type="NCBI Taxonomy" id="1427151"/>
    <lineage>
        <taxon>Archaea</taxon>
        <taxon>Methanobacteriati</taxon>
        <taxon>Methanobacteriota</taxon>
        <taxon>Stenosarchaea group</taxon>
        <taxon>Halobacteria</taxon>
        <taxon>Halobacteriales</taxon>
        <taxon>Haloarculaceae</taxon>
        <taxon>Haloarcula</taxon>
    </lineage>
</organism>
<dbReference type="EMBL" id="BMOU01000006">
    <property type="protein sequence ID" value="GGO01750.1"/>
    <property type="molecule type" value="Genomic_DNA"/>
</dbReference>
<protein>
    <recommendedName>
        <fullName evidence="2">Terminase large subunit gp17-like C-terminal domain-containing protein</fullName>
    </recommendedName>
</protein>
<reference evidence="3" key="2">
    <citation type="submission" date="2020-09" db="EMBL/GenBank/DDBJ databases">
        <authorList>
            <person name="Sun Q."/>
            <person name="Ohkuma M."/>
        </authorList>
    </citation>
    <scope>NUCLEOTIDE SEQUENCE</scope>
    <source>
        <strain evidence="3">JCM 17820</strain>
    </source>
</reference>
<accession>A0A830GPZ8</accession>
<evidence type="ECO:0000259" key="2">
    <source>
        <dbReference type="Pfam" id="PF17289"/>
    </source>
</evidence>
<keyword evidence="1" id="KW-1188">Viral release from host cell</keyword>
<evidence type="ECO:0000313" key="3">
    <source>
        <dbReference type="EMBL" id="GGO01750.1"/>
    </source>
</evidence>